<protein>
    <submittedName>
        <fullName evidence="4">CLUMA_CG010606, isoform A</fullName>
    </submittedName>
</protein>
<feature type="region of interest" description="Disordered" evidence="1">
    <location>
        <begin position="216"/>
        <end position="255"/>
    </location>
</feature>
<feature type="compositionally biased region" description="Low complexity" evidence="1">
    <location>
        <begin position="637"/>
        <end position="650"/>
    </location>
</feature>
<feature type="domain" description="SEA" evidence="3">
    <location>
        <begin position="996"/>
        <end position="1135"/>
    </location>
</feature>
<dbReference type="OrthoDB" id="6162910at2759"/>
<keyword evidence="2" id="KW-1133">Transmembrane helix</keyword>
<keyword evidence="2" id="KW-0472">Membrane</keyword>
<feature type="compositionally biased region" description="Acidic residues" evidence="1">
    <location>
        <begin position="494"/>
        <end position="511"/>
    </location>
</feature>
<feature type="compositionally biased region" description="Polar residues" evidence="1">
    <location>
        <begin position="929"/>
        <end position="939"/>
    </location>
</feature>
<feature type="compositionally biased region" description="Polar residues" evidence="1">
    <location>
        <begin position="152"/>
        <end position="173"/>
    </location>
</feature>
<feature type="transmembrane region" description="Helical" evidence="2">
    <location>
        <begin position="1153"/>
        <end position="1177"/>
    </location>
</feature>
<feature type="compositionally biased region" description="Polar residues" evidence="1">
    <location>
        <begin position="528"/>
        <end position="540"/>
    </location>
</feature>
<evidence type="ECO:0000313" key="5">
    <source>
        <dbReference type="Proteomes" id="UP000183832"/>
    </source>
</evidence>
<keyword evidence="5" id="KW-1185">Reference proteome</keyword>
<feature type="compositionally biased region" description="Polar residues" evidence="1">
    <location>
        <begin position="873"/>
        <end position="886"/>
    </location>
</feature>
<proteinExistence type="predicted"/>
<dbReference type="InterPro" id="IPR000082">
    <property type="entry name" value="SEA_dom"/>
</dbReference>
<feature type="compositionally biased region" description="Low complexity" evidence="1">
    <location>
        <begin position="275"/>
        <end position="295"/>
    </location>
</feature>
<feature type="region of interest" description="Disordered" evidence="1">
    <location>
        <begin position="274"/>
        <end position="295"/>
    </location>
</feature>
<feature type="region of interest" description="Disordered" evidence="1">
    <location>
        <begin position="565"/>
        <end position="585"/>
    </location>
</feature>
<feature type="region of interest" description="Disordered" evidence="1">
    <location>
        <begin position="635"/>
        <end position="778"/>
    </location>
</feature>
<sequence>MFLLQTTRSPSLNLYEISPRPFGVTTSPLQNRGHFGSFGQTATRQNSFGFNPNYNFQSTAQRQNPYLDTSGFSEVPLLDDYEEGERQQQSFVPTTSRGRGSAERVGEPSRSNFNVPHQQHKTNRERLIDKLKVRPITTTPEPVTTTQRAVREQQQPSKKSRYSPITRSTTSKRPQPVVSDSDGQHNDQKFSFTKSNKVKSLSRDLIERPINQYRVNITHSGEDEKKSNQLSVKSLDAIRREQSQEVDDGEEYEEYEDEDYGVILTEEDRILKESPTTTVQTTTTPLPETTTTTTTKPEDNTVIIFENFILPNQNEKDENADDDNDDDDEDIEYEYIDEEDYDSTEKPVTTTRAPTIEPRTTTITPEYIEVTTYRDKNRIFKQSVVSLVTSKTTINTSMPVPKNDDIYDEVISTTTEEENYPSSTKPTPKKTTTEDYFVIASVQTSRSVSGAHFLPFEHVEQEERKKSRNELSKKLTKEHDDVTEAQESHTTETSDVENDSEEENDDDDNDDSREITTSISVYDESEESTTTQRNAPVPSTESIIDKLDRVQSDLSLGVLSGEFPVLKDRSSKKSKVTSTKTSKPLTEASLIEVEHESETVIPTTVKPLVLIRKFRPKSTTSTTQKSTTQHKIFVKSTATTTTEEPITTTTQSNSNDKQRENKKIAFDNIEQDDLAGLLPPGYKPRVSFKNKKVFSTTTQQPVVKDDESTGKSRNSTISRSFKPQSNSQLLSPGYKSFKNKDKLSGSKAVEENETQNVLKKGVNKDSDGEIDSKFLPPDFKPVNDSDKLAVIPLERDELSKFLPPGFKLEKEPEKPKIKVVDDDLSKFLPPGFKPQEEENKTEDVLSSILGKIKFQDASDLLPKDFKQAETPVYQPSTTEATTTKSSGKVVFPSRLGKRPGAGRVTTPKPIHAEGPKAPELEIRRGPPTRATTEFTGWPSKATTPISIEKLLELQKNAMEVNISDFLPKSTTVEETTTTTTTTTTTPRPTQPTVCRSDCSLAATIRIIDGVEWSPELLTHHTEEYKNLAAELEIELNEVYRNAPSLKQWFKKVRIDSFSKGSVLVDYFVELSDIPKDINTLEIKRLFHEALIPDQQKSETSHDDGEGLPQPIVKEALKLGNFLVDPVSTDFIVIQKVATPPTDLDDEDNLLPQWAVAMITIGLLSLICVVLFGVTVLVNRKKAAKKKQPTPLTADMLNELNKNHMGGLDNYGAEDLYNLDDTWDERRQDVKPKVKRFSTSGSNPNIYDSWRSQHLQRYQPDEFYYDSHDPFNELQPKYQTQQRDAYSGSKQRYLEPSWQDSAYPPYHGNSSHNYSSRRLRDYDQHF</sequence>
<feature type="compositionally biased region" description="Basic and acidic residues" evidence="1">
    <location>
        <begin position="910"/>
        <end position="924"/>
    </location>
</feature>
<keyword evidence="2" id="KW-0812">Transmembrane</keyword>
<feature type="compositionally biased region" description="Polar residues" evidence="1">
    <location>
        <begin position="87"/>
        <end position="98"/>
    </location>
</feature>
<feature type="compositionally biased region" description="Polar residues" evidence="1">
    <location>
        <begin position="711"/>
        <end position="730"/>
    </location>
</feature>
<evidence type="ECO:0000313" key="4">
    <source>
        <dbReference type="EMBL" id="CRK97209.1"/>
    </source>
</evidence>
<organism evidence="4 5">
    <name type="scientific">Clunio marinus</name>
    <dbReference type="NCBI Taxonomy" id="568069"/>
    <lineage>
        <taxon>Eukaryota</taxon>
        <taxon>Metazoa</taxon>
        <taxon>Ecdysozoa</taxon>
        <taxon>Arthropoda</taxon>
        <taxon>Hexapoda</taxon>
        <taxon>Insecta</taxon>
        <taxon>Pterygota</taxon>
        <taxon>Neoptera</taxon>
        <taxon>Endopterygota</taxon>
        <taxon>Diptera</taxon>
        <taxon>Nematocera</taxon>
        <taxon>Chironomoidea</taxon>
        <taxon>Chironomidae</taxon>
        <taxon>Clunio</taxon>
    </lineage>
</organism>
<feature type="region of interest" description="Disordered" evidence="1">
    <location>
        <begin position="459"/>
        <end position="540"/>
    </location>
</feature>
<feature type="compositionally biased region" description="Acidic residues" evidence="1">
    <location>
        <begin position="244"/>
        <end position="255"/>
    </location>
</feature>
<dbReference type="SUPFAM" id="SSF82671">
    <property type="entry name" value="SEA domain"/>
    <property type="match status" value="1"/>
</dbReference>
<evidence type="ECO:0000259" key="3">
    <source>
        <dbReference type="PROSITE" id="PS50024"/>
    </source>
</evidence>
<feature type="region of interest" description="Disordered" evidence="1">
    <location>
        <begin position="83"/>
        <end position="197"/>
    </location>
</feature>
<reference evidence="4 5" key="1">
    <citation type="submission" date="2015-04" db="EMBL/GenBank/DDBJ databases">
        <authorList>
            <person name="Syromyatnikov M.Y."/>
            <person name="Popov V.N."/>
        </authorList>
    </citation>
    <scope>NUCLEOTIDE SEQUENCE [LARGE SCALE GENOMIC DNA]</scope>
</reference>
<feature type="compositionally biased region" description="Basic and acidic residues" evidence="1">
    <location>
        <begin position="459"/>
        <end position="492"/>
    </location>
</feature>
<accession>A0A1J1IFH9</accession>
<evidence type="ECO:0000256" key="1">
    <source>
        <dbReference type="SAM" id="MobiDB-lite"/>
    </source>
</evidence>
<dbReference type="Gene3D" id="3.30.70.960">
    <property type="entry name" value="SEA domain"/>
    <property type="match status" value="1"/>
</dbReference>
<feature type="region of interest" description="Disordered" evidence="1">
    <location>
        <begin position="1297"/>
        <end position="1319"/>
    </location>
</feature>
<feature type="region of interest" description="Disordered" evidence="1">
    <location>
        <begin position="871"/>
        <end position="939"/>
    </location>
</feature>
<dbReference type="EMBL" id="CVRI01000047">
    <property type="protein sequence ID" value="CRK97209.1"/>
    <property type="molecule type" value="Genomic_DNA"/>
</dbReference>
<feature type="region of interest" description="Disordered" evidence="1">
    <location>
        <begin position="971"/>
        <end position="990"/>
    </location>
</feature>
<name>A0A1J1IFH9_9DIPT</name>
<dbReference type="Pfam" id="PF01390">
    <property type="entry name" value="SEA"/>
    <property type="match status" value="1"/>
</dbReference>
<evidence type="ECO:0000256" key="2">
    <source>
        <dbReference type="SAM" id="Phobius"/>
    </source>
</evidence>
<dbReference type="STRING" id="568069.A0A1J1IFH9"/>
<gene>
    <name evidence="4" type="ORF">CLUMA_CG010606</name>
</gene>
<feature type="compositionally biased region" description="Basic and acidic residues" evidence="1">
    <location>
        <begin position="738"/>
        <end position="750"/>
    </location>
</feature>
<feature type="compositionally biased region" description="Basic and acidic residues" evidence="1">
    <location>
        <begin position="656"/>
        <end position="665"/>
    </location>
</feature>
<dbReference type="InterPro" id="IPR036364">
    <property type="entry name" value="SEA_dom_sf"/>
</dbReference>
<dbReference type="PROSITE" id="PS50024">
    <property type="entry name" value="SEA"/>
    <property type="match status" value="1"/>
</dbReference>
<feature type="compositionally biased region" description="Basic and acidic residues" evidence="1">
    <location>
        <begin position="762"/>
        <end position="772"/>
    </location>
</feature>
<dbReference type="Proteomes" id="UP000183832">
    <property type="component" value="Unassembled WGS sequence"/>
</dbReference>
<feature type="compositionally biased region" description="Basic and acidic residues" evidence="1">
    <location>
        <begin position="122"/>
        <end position="132"/>
    </location>
</feature>
<feature type="compositionally biased region" description="Low complexity" evidence="1">
    <location>
        <begin position="135"/>
        <end position="146"/>
    </location>
</feature>